<reference evidence="1 2" key="1">
    <citation type="submission" date="2011-12" db="EMBL/GenBank/DDBJ databases">
        <title>Complete sequence of Mycobacterium rhodesiae NBB3.</title>
        <authorList>
            <consortium name="US DOE Joint Genome Institute"/>
            <person name="Lucas S."/>
            <person name="Han J."/>
            <person name="Lapidus A."/>
            <person name="Cheng J.-F."/>
            <person name="Goodwin L."/>
            <person name="Pitluck S."/>
            <person name="Peters L."/>
            <person name="Mikhailova N."/>
            <person name="Gu W."/>
            <person name="Detter J.C."/>
            <person name="Han C."/>
            <person name="Tapia R."/>
            <person name="Land M."/>
            <person name="Hauser L."/>
            <person name="Kyrpides N."/>
            <person name="Ivanova N."/>
            <person name="Pagani I."/>
            <person name="Mattes T."/>
            <person name="Holmes A."/>
            <person name="Rutledge P."/>
            <person name="Paulsen I."/>
            <person name="Coleman N."/>
            <person name="Woyke T."/>
        </authorList>
    </citation>
    <scope>NUCLEOTIDE SEQUENCE [LARGE SCALE GENOMIC DNA]</scope>
    <source>
        <strain evidence="1 2">NBB3</strain>
    </source>
</reference>
<sequence>MAEMRQLHPYIVARKDCAGGTSDVRLWLAMAVATCGLVVAQGTPATAVPGVCPPICDAIPDSAWIAPTAVPLYPVYRWPALAGLAVRAPQPRFTFEEVCASPPLIGDARDYAVAWQATVPNPPGQWQLRAQIVHWRGDTAHFGPTATDMLDLARTRLRDCQLTAPRASPSITTSDPFRLAAVISVPGKRVVHQYLLAHPSSSTVVELALWSTLTPLVPWPAVPDAQVFDAMAAPLCDAYLGSCR</sequence>
<protein>
    <recommendedName>
        <fullName evidence="3">ATPase</fullName>
    </recommendedName>
</protein>
<gene>
    <name evidence="1" type="ordered locus">MycrhN_2505</name>
</gene>
<dbReference type="PATRIC" id="fig|710685.3.peg.2504"/>
<dbReference type="HOGENOM" id="CLU_075537_1_0_11"/>
<keyword evidence="2" id="KW-1185">Reference proteome</keyword>
<dbReference type="Proteomes" id="UP000005442">
    <property type="component" value="Chromosome"/>
</dbReference>
<dbReference type="AlphaFoldDB" id="G8RWG1"/>
<dbReference type="EMBL" id="CP003169">
    <property type="protein sequence ID" value="AEV73093.1"/>
    <property type="molecule type" value="Genomic_DNA"/>
</dbReference>
<dbReference type="STRING" id="710685.MycrhN_2505"/>
<name>G8RWG1_MYCRN</name>
<dbReference type="eggNOG" id="ENOG502ZJYE">
    <property type="taxonomic scope" value="Bacteria"/>
</dbReference>
<organism evidence="1 2">
    <name type="scientific">Mycolicibacterium rhodesiae (strain NBB3)</name>
    <name type="common">Mycobacterium rhodesiae</name>
    <dbReference type="NCBI Taxonomy" id="710685"/>
    <lineage>
        <taxon>Bacteria</taxon>
        <taxon>Bacillati</taxon>
        <taxon>Actinomycetota</taxon>
        <taxon>Actinomycetes</taxon>
        <taxon>Mycobacteriales</taxon>
        <taxon>Mycobacteriaceae</taxon>
        <taxon>Mycolicibacterium</taxon>
    </lineage>
</organism>
<evidence type="ECO:0000313" key="1">
    <source>
        <dbReference type="EMBL" id="AEV73093.1"/>
    </source>
</evidence>
<dbReference type="KEGG" id="mrh:MycrhN_2505"/>
<evidence type="ECO:0000313" key="2">
    <source>
        <dbReference type="Proteomes" id="UP000005442"/>
    </source>
</evidence>
<accession>G8RWG1</accession>
<proteinExistence type="predicted"/>
<evidence type="ECO:0008006" key="3">
    <source>
        <dbReference type="Google" id="ProtNLM"/>
    </source>
</evidence>